<keyword evidence="3" id="KW-1185">Reference proteome</keyword>
<evidence type="ECO:0000313" key="2">
    <source>
        <dbReference type="EMBL" id="EGR28883.1"/>
    </source>
</evidence>
<dbReference type="InterPro" id="IPR003615">
    <property type="entry name" value="HNH_nuc"/>
</dbReference>
<reference evidence="2 3" key="1">
    <citation type="submission" date="2011-07" db="EMBL/GenBank/DDBJ databases">
        <authorList>
            <person name="Coyne R."/>
            <person name="Brami D."/>
            <person name="Johnson J."/>
            <person name="Hostetler J."/>
            <person name="Hannick L."/>
            <person name="Clark T."/>
            <person name="Cassidy-Hanley D."/>
            <person name="Inman J."/>
        </authorList>
    </citation>
    <scope>NUCLEOTIDE SEQUENCE [LARGE SCALE GENOMIC DNA]</scope>
    <source>
        <strain evidence="2 3">G5</strain>
    </source>
</reference>
<dbReference type="Pfam" id="PF01844">
    <property type="entry name" value="HNH"/>
    <property type="match status" value="1"/>
</dbReference>
<dbReference type="CDD" id="cd00085">
    <property type="entry name" value="HNHc"/>
    <property type="match status" value="1"/>
</dbReference>
<sequence length="121" mass="13909">MIGRHPERWRLDAVGNPVIKSLTSCNGPLCYQYDHIVPYSKGGETQIENCQLLQSIVNKHKSNKIDATYSELKNVSPKDDFTNFEYDCIEKAIYGTYQSTTYLKTFYQGILVEIQSSKYLI</sequence>
<proteinExistence type="predicted"/>
<dbReference type="OrthoDB" id="1883054at2759"/>
<dbReference type="GO" id="GO:0004519">
    <property type="term" value="F:endonuclease activity"/>
    <property type="evidence" value="ECO:0007669"/>
    <property type="project" value="InterPro"/>
</dbReference>
<dbReference type="Proteomes" id="UP000008983">
    <property type="component" value="Unassembled WGS sequence"/>
</dbReference>
<dbReference type="eggNOG" id="ENOG502RYPG">
    <property type="taxonomic scope" value="Eukaryota"/>
</dbReference>
<dbReference type="EMBL" id="GL984205">
    <property type="protein sequence ID" value="EGR28883.1"/>
    <property type="molecule type" value="Genomic_DNA"/>
</dbReference>
<organism evidence="2 3">
    <name type="scientific">Ichthyophthirius multifiliis</name>
    <name type="common">White spot disease agent</name>
    <name type="synonym">Ich</name>
    <dbReference type="NCBI Taxonomy" id="5932"/>
    <lineage>
        <taxon>Eukaryota</taxon>
        <taxon>Sar</taxon>
        <taxon>Alveolata</taxon>
        <taxon>Ciliophora</taxon>
        <taxon>Intramacronucleata</taxon>
        <taxon>Oligohymenophorea</taxon>
        <taxon>Hymenostomatida</taxon>
        <taxon>Ophryoglenina</taxon>
        <taxon>Ichthyophthirius</taxon>
    </lineage>
</organism>
<evidence type="ECO:0000313" key="3">
    <source>
        <dbReference type="Proteomes" id="UP000008983"/>
    </source>
</evidence>
<protein>
    <recommendedName>
        <fullName evidence="1">HNH domain-containing protein</fullName>
    </recommendedName>
</protein>
<evidence type="ECO:0000259" key="1">
    <source>
        <dbReference type="Pfam" id="PF01844"/>
    </source>
</evidence>
<dbReference type="Gene3D" id="1.10.30.50">
    <property type="match status" value="1"/>
</dbReference>
<dbReference type="GeneID" id="14904982"/>
<dbReference type="GO" id="GO:0008270">
    <property type="term" value="F:zinc ion binding"/>
    <property type="evidence" value="ECO:0007669"/>
    <property type="project" value="InterPro"/>
</dbReference>
<name>G0R0X2_ICHMU</name>
<dbReference type="PANTHER" id="PTHR33427:SF1">
    <property type="entry name" value="F6A14.21 PROTEIN"/>
    <property type="match status" value="1"/>
</dbReference>
<dbReference type="OMA" id="LAREECW"/>
<dbReference type="AlphaFoldDB" id="G0R0X2"/>
<dbReference type="RefSeq" id="XP_004030119.1">
    <property type="nucleotide sequence ID" value="XM_004030071.1"/>
</dbReference>
<dbReference type="PANTHER" id="PTHR33427">
    <property type="entry name" value="HNH ENDONUCLEASE"/>
    <property type="match status" value="1"/>
</dbReference>
<gene>
    <name evidence="2" type="ORF">IMG5_167370</name>
</gene>
<dbReference type="InParanoid" id="G0R0X2"/>
<feature type="domain" description="HNH" evidence="1">
    <location>
        <begin position="32"/>
        <end position="63"/>
    </location>
</feature>
<dbReference type="GO" id="GO:0003676">
    <property type="term" value="F:nucleic acid binding"/>
    <property type="evidence" value="ECO:0007669"/>
    <property type="project" value="InterPro"/>
</dbReference>
<accession>G0R0X2</accession>
<dbReference type="InterPro" id="IPR002711">
    <property type="entry name" value="HNH"/>
</dbReference>